<dbReference type="PANTHER" id="PTHR13748:SF62">
    <property type="entry name" value="COBW DOMAIN-CONTAINING PROTEIN"/>
    <property type="match status" value="1"/>
</dbReference>
<organism evidence="2 3">
    <name type="scientific">Blautia luti DSM 14534 = JCM 17040</name>
    <dbReference type="NCBI Taxonomy" id="649762"/>
    <lineage>
        <taxon>Bacteria</taxon>
        <taxon>Bacillati</taxon>
        <taxon>Bacillota</taxon>
        <taxon>Clostridia</taxon>
        <taxon>Lachnospirales</taxon>
        <taxon>Lachnospiraceae</taxon>
        <taxon>Blautia</taxon>
    </lineage>
</organism>
<dbReference type="Proteomes" id="UP000437824">
    <property type="component" value="Unassembled WGS sequence"/>
</dbReference>
<dbReference type="RefSeq" id="WP_154779480.1">
    <property type="nucleotide sequence ID" value="NZ_WMBC01000001.1"/>
</dbReference>
<sequence>MVKIDLITGFLGSGKTTFIRKYAQYLMDTGKNIGILENDYGAVNVDMMLLQDLMGDNCELEMISGGCDKDCHRRRFKTKLIAMGMCGYDRVIVEPSGIFDVDEFFDILHEEPLNRWYQIGNVIAIVDSKLESDLSDEAEFILASEVADAGCIVMSKSQEATPEEIQETIEHVNCALEKVHCSRRFGKDFDGSGEAGVTNNVIHKNWDEMSKEDFDLIASCGYEMASYRKPEFEAEDAFTSLYFMNVKMTEKELREAAEHVLSDPECGRVFRMKGFMKIDSDSEDCSGHSARTESDGEQWIELNATKNEITIRPLHVGQEVLIVIGEELQEEKIKSYLKI</sequence>
<evidence type="ECO:0000313" key="3">
    <source>
        <dbReference type="Proteomes" id="UP000437824"/>
    </source>
</evidence>
<name>A0A844GIA6_9FIRM</name>
<dbReference type="Pfam" id="PF02492">
    <property type="entry name" value="cobW"/>
    <property type="match status" value="1"/>
</dbReference>
<feature type="domain" description="CobW/HypB/UreG nucleotide-binding" evidence="1">
    <location>
        <begin position="6"/>
        <end position="173"/>
    </location>
</feature>
<evidence type="ECO:0000259" key="1">
    <source>
        <dbReference type="Pfam" id="PF02492"/>
    </source>
</evidence>
<dbReference type="InterPro" id="IPR003495">
    <property type="entry name" value="CobW/HypB/UreG_nucleotide-bd"/>
</dbReference>
<dbReference type="Gene3D" id="3.40.50.300">
    <property type="entry name" value="P-loop containing nucleotide triphosphate hydrolases"/>
    <property type="match status" value="1"/>
</dbReference>
<accession>A0A844GIA6</accession>
<proteinExistence type="predicted"/>
<dbReference type="SUPFAM" id="SSF52540">
    <property type="entry name" value="P-loop containing nucleoside triphosphate hydrolases"/>
    <property type="match status" value="1"/>
</dbReference>
<comment type="caution">
    <text evidence="2">The sequence shown here is derived from an EMBL/GenBank/DDBJ whole genome shotgun (WGS) entry which is preliminary data.</text>
</comment>
<dbReference type="GO" id="GO:0005737">
    <property type="term" value="C:cytoplasm"/>
    <property type="evidence" value="ECO:0007669"/>
    <property type="project" value="TreeGrafter"/>
</dbReference>
<gene>
    <name evidence="2" type="ORF">GKZ57_00635</name>
</gene>
<dbReference type="EMBL" id="WMBC01000001">
    <property type="protein sequence ID" value="MTD59814.1"/>
    <property type="molecule type" value="Genomic_DNA"/>
</dbReference>
<protein>
    <submittedName>
        <fullName evidence="2">GTPase (G3E family)</fullName>
    </submittedName>
</protein>
<evidence type="ECO:0000313" key="2">
    <source>
        <dbReference type="EMBL" id="MTD59814.1"/>
    </source>
</evidence>
<dbReference type="InterPro" id="IPR051316">
    <property type="entry name" value="Zinc-reg_GTPase_activator"/>
</dbReference>
<reference evidence="2 3" key="1">
    <citation type="submission" date="2019-11" db="EMBL/GenBank/DDBJ databases">
        <title>Draft genome sequence of Blautia luti DSM 14534T, isolated from human stool.</title>
        <authorList>
            <person name="Ortiz R."/>
            <person name="Melis-Arcos F."/>
            <person name="Covarrubias P."/>
            <person name="Cardenas J.P."/>
            <person name="Perez-Donoso J."/>
            <person name="Almonacid D."/>
        </authorList>
    </citation>
    <scope>NUCLEOTIDE SEQUENCE [LARGE SCALE GENOMIC DNA]</scope>
    <source>
        <strain evidence="2 3">DSM 14534</strain>
    </source>
</reference>
<dbReference type="InterPro" id="IPR027417">
    <property type="entry name" value="P-loop_NTPase"/>
</dbReference>
<dbReference type="AlphaFoldDB" id="A0A844GIA6"/>
<dbReference type="PANTHER" id="PTHR13748">
    <property type="entry name" value="COBW-RELATED"/>
    <property type="match status" value="1"/>
</dbReference>